<evidence type="ECO:0000313" key="2">
    <source>
        <dbReference type="Proteomes" id="UP000236649"/>
    </source>
</evidence>
<evidence type="ECO:0000313" key="1">
    <source>
        <dbReference type="EMBL" id="AUT67055.1"/>
    </source>
</evidence>
<organism evidence="1 2">
    <name type="scientific">Paraburkholderia hospita</name>
    <dbReference type="NCBI Taxonomy" id="169430"/>
    <lineage>
        <taxon>Bacteria</taxon>
        <taxon>Pseudomonadati</taxon>
        <taxon>Pseudomonadota</taxon>
        <taxon>Betaproteobacteria</taxon>
        <taxon>Burkholderiales</taxon>
        <taxon>Burkholderiaceae</taxon>
        <taxon>Paraburkholderia</taxon>
    </lineage>
</organism>
<dbReference type="AlphaFoldDB" id="A0AAN1J3W4"/>
<gene>
    <name evidence="1" type="ORF">C2L64_00890</name>
</gene>
<name>A0AAN1J3W4_9BURK</name>
<reference evidence="1 2" key="1">
    <citation type="submission" date="2018-01" db="EMBL/GenBank/DDBJ databases">
        <title>Species boundaries and ecological features among Paraburkholderia terrae DSMZ17804T, P. hospita DSMZ17164T and P. caribensis DSMZ13236T.</title>
        <authorList>
            <person name="Pratama A.A."/>
        </authorList>
    </citation>
    <scope>NUCLEOTIDE SEQUENCE [LARGE SCALE GENOMIC DNA]</scope>
    <source>
        <strain evidence="1 2">DSM 17164</strain>
    </source>
</reference>
<accession>A0AAN1J3W4</accession>
<proteinExistence type="predicted"/>
<dbReference type="GeneID" id="55526894"/>
<protein>
    <submittedName>
        <fullName evidence="1">Uncharacterized protein</fullName>
    </submittedName>
</protein>
<dbReference type="EMBL" id="CP026105">
    <property type="protein sequence ID" value="AUT67055.1"/>
    <property type="molecule type" value="Genomic_DNA"/>
</dbReference>
<sequence>MKSENVRVEASGNATAINQVNAKYFMVVARDYNVPTYNVTYNTVTKQSVPSPLAKINRAVLQIRTLYSTGYSKEGDAQLAQAFRDFFSAPDLALSDNGLLSLTNLHILDGERQERMGNDEAALDAYFKPLRLLARRPALQNDYVKRIIGKPLLLRQPEGISFIMSHRCPSSPEKTCPGQMALQLKLLLKNARTNTELSNAMDAVRSFLIQTRPSSPATLSFIQYGPIMAIRLNLMADTIDRFKPILSTKAESVKLIPKLVDQIVADWNLIEPVLIFPPDNSLTSEQIVAVRFGFVLYQDIMVMNAVLGSQNKEELGDYIVKTQNLNRFLPVAQQVTGNETVSAMNECIENRLACEPGRVVWKVLPLSTGTSSPPGLAGE</sequence>
<dbReference type="Proteomes" id="UP000236649">
    <property type="component" value="Chromosome 1"/>
</dbReference>
<dbReference type="KEGG" id="phs:C2L64_00890"/>
<dbReference type="RefSeq" id="WP_090834913.1">
    <property type="nucleotide sequence ID" value="NZ_CADFGJ010000002.1"/>
</dbReference>